<evidence type="ECO:0000259" key="3">
    <source>
        <dbReference type="Pfam" id="PF10431"/>
    </source>
</evidence>
<keyword evidence="2" id="KW-0067">ATP-binding</keyword>
<evidence type="ECO:0000313" key="4">
    <source>
        <dbReference type="EMBL" id="CEO89669.1"/>
    </source>
</evidence>
<evidence type="ECO:0000313" key="5">
    <source>
        <dbReference type="Proteomes" id="UP000046155"/>
    </source>
</evidence>
<dbReference type="Pfam" id="PF10431">
    <property type="entry name" value="ClpB_D2-small"/>
    <property type="match status" value="1"/>
</dbReference>
<feature type="domain" description="Clp ATPase C-terminal" evidence="3">
    <location>
        <begin position="1"/>
        <end position="28"/>
    </location>
</feature>
<dbReference type="GO" id="GO:0005524">
    <property type="term" value="F:ATP binding"/>
    <property type="evidence" value="ECO:0007669"/>
    <property type="project" value="UniProtKB-KW"/>
</dbReference>
<dbReference type="EMBL" id="CDRZ01000254">
    <property type="protein sequence ID" value="CEO89669.1"/>
    <property type="molecule type" value="Genomic_DNA"/>
</dbReference>
<dbReference type="AlphaFoldDB" id="A0A0B7MGB7"/>
<dbReference type="Proteomes" id="UP000046155">
    <property type="component" value="Unassembled WGS sequence"/>
</dbReference>
<dbReference type="InterPro" id="IPR019489">
    <property type="entry name" value="Clp_ATPase_C"/>
</dbReference>
<name>A0A0B7MGB7_9FIRM</name>
<sequence>MGARLLWRVIQRMVEDGLSEELLAGMVHRDWFTGAVLLIQVVRGGYCCI</sequence>
<dbReference type="Gene3D" id="1.10.8.60">
    <property type="match status" value="1"/>
</dbReference>
<dbReference type="RefSeq" id="WP_269746193.1">
    <property type="nucleotide sequence ID" value="NZ_CDRZ01000254.1"/>
</dbReference>
<evidence type="ECO:0000256" key="2">
    <source>
        <dbReference type="ARBA" id="ARBA00022840"/>
    </source>
</evidence>
<organism evidence="4 5">
    <name type="scientific">Syntrophaceticus schinkii</name>
    <dbReference type="NCBI Taxonomy" id="499207"/>
    <lineage>
        <taxon>Bacteria</taxon>
        <taxon>Bacillati</taxon>
        <taxon>Bacillota</taxon>
        <taxon>Clostridia</taxon>
        <taxon>Thermoanaerobacterales</taxon>
        <taxon>Thermoanaerobacterales Family III. Incertae Sedis</taxon>
        <taxon>Syntrophaceticus</taxon>
    </lineage>
</organism>
<evidence type="ECO:0000256" key="1">
    <source>
        <dbReference type="ARBA" id="ARBA00022741"/>
    </source>
</evidence>
<keyword evidence="5" id="KW-1185">Reference proteome</keyword>
<accession>A0A0B7MGB7</accession>
<proteinExistence type="predicted"/>
<keyword evidence="1" id="KW-0547">Nucleotide-binding</keyword>
<gene>
    <name evidence="4" type="ORF">SSCH_560002</name>
</gene>
<protein>
    <recommendedName>
        <fullName evidence="3">Clp ATPase C-terminal domain-containing protein</fullName>
    </recommendedName>
</protein>
<reference evidence="5" key="1">
    <citation type="submission" date="2015-01" db="EMBL/GenBank/DDBJ databases">
        <authorList>
            <person name="Manzoor Shahid"/>
            <person name="Zubair Saima"/>
        </authorList>
    </citation>
    <scope>NUCLEOTIDE SEQUENCE [LARGE SCALE GENOMIC DNA]</scope>
    <source>
        <strain evidence="5">Sp3</strain>
    </source>
</reference>